<comment type="caution">
    <text evidence="2">The sequence shown here is derived from an EMBL/GenBank/DDBJ whole genome shotgun (WGS) entry which is preliminary data.</text>
</comment>
<name>A0AAE4FRG9_9CYAN</name>
<dbReference type="AlphaFoldDB" id="A0AAE4FRG9"/>
<dbReference type="Proteomes" id="UP001268256">
    <property type="component" value="Unassembled WGS sequence"/>
</dbReference>
<organism evidence="2 3">
    <name type="scientific">Pseudocalidococcus azoricus BACA0444</name>
    <dbReference type="NCBI Taxonomy" id="2918990"/>
    <lineage>
        <taxon>Bacteria</taxon>
        <taxon>Bacillati</taxon>
        <taxon>Cyanobacteriota</taxon>
        <taxon>Cyanophyceae</taxon>
        <taxon>Acaryochloridales</taxon>
        <taxon>Thermosynechococcaceae</taxon>
        <taxon>Pseudocalidococcus</taxon>
        <taxon>Pseudocalidococcus azoricus</taxon>
    </lineage>
</organism>
<evidence type="ECO:0000259" key="1">
    <source>
        <dbReference type="Pfam" id="PF12697"/>
    </source>
</evidence>
<dbReference type="EMBL" id="JAVMIP010000007">
    <property type="protein sequence ID" value="MDS3860958.1"/>
    <property type="molecule type" value="Genomic_DNA"/>
</dbReference>
<dbReference type="PANTHER" id="PTHR43798">
    <property type="entry name" value="MONOACYLGLYCEROL LIPASE"/>
    <property type="match status" value="1"/>
</dbReference>
<sequence>MLWLVALLGLSIGVVGLAVYQVLATNRDRRTFQPPGALIEIEGKRLHYRVMGEGHPIIVVDSGQGGTHLDWQLVQPEVAKFTRIVTYDRAGYGWSDSGTEPRTAKQIVKELRQLLKEAGIAPPYILVGMSLSGLFTRFFAYQYPEEVAGMVLVDVTHERINERMPIAMVKLNERFDWLAIHVLPMMARIGLFRLLVLFDRLPLASDLFKKLPIAIKSAAQSIYAQTQFWQTLGQESAAFSVSIQQVEQARSKKLFPEIPLMVLSSGKPDFGGTQELLQIMQELHADLANESPQGVQIIAQKSGHAIQLDDPELVIDIIRQVVEKARCSSTA</sequence>
<dbReference type="InterPro" id="IPR000073">
    <property type="entry name" value="AB_hydrolase_1"/>
</dbReference>
<keyword evidence="2" id="KW-0378">Hydrolase</keyword>
<dbReference type="PRINTS" id="PR00111">
    <property type="entry name" value="ABHYDROLASE"/>
</dbReference>
<feature type="domain" description="AB hydrolase-1" evidence="1">
    <location>
        <begin position="62"/>
        <end position="316"/>
    </location>
</feature>
<dbReference type="Pfam" id="PF12697">
    <property type="entry name" value="Abhydrolase_6"/>
    <property type="match status" value="1"/>
</dbReference>
<dbReference type="InterPro" id="IPR050266">
    <property type="entry name" value="AB_hydrolase_sf"/>
</dbReference>
<dbReference type="InterPro" id="IPR029058">
    <property type="entry name" value="AB_hydrolase_fold"/>
</dbReference>
<dbReference type="GO" id="GO:0016787">
    <property type="term" value="F:hydrolase activity"/>
    <property type="evidence" value="ECO:0007669"/>
    <property type="project" value="UniProtKB-KW"/>
</dbReference>
<proteinExistence type="predicted"/>
<accession>A0AAE4FRG9</accession>
<evidence type="ECO:0000313" key="2">
    <source>
        <dbReference type="EMBL" id="MDS3860958.1"/>
    </source>
</evidence>
<dbReference type="SUPFAM" id="SSF53474">
    <property type="entry name" value="alpha/beta-Hydrolases"/>
    <property type="match status" value="1"/>
</dbReference>
<gene>
    <name evidence="2" type="ORF">RIF25_09040</name>
</gene>
<evidence type="ECO:0000313" key="3">
    <source>
        <dbReference type="Proteomes" id="UP001268256"/>
    </source>
</evidence>
<protein>
    <submittedName>
        <fullName evidence="2">Alpha/beta hydrolase</fullName>
    </submittedName>
</protein>
<reference evidence="3" key="1">
    <citation type="submission" date="2023-07" db="EMBL/GenBank/DDBJ databases">
        <authorList>
            <person name="Luz R."/>
            <person name="Cordeiro R."/>
            <person name="Fonseca A."/>
            <person name="Goncalves V."/>
        </authorList>
    </citation>
    <scope>NUCLEOTIDE SEQUENCE [LARGE SCALE GENOMIC DNA]</scope>
    <source>
        <strain evidence="3">BACA0444</strain>
    </source>
</reference>
<dbReference type="Gene3D" id="3.40.50.1820">
    <property type="entry name" value="alpha/beta hydrolase"/>
    <property type="match status" value="1"/>
</dbReference>
<keyword evidence="3" id="KW-1185">Reference proteome</keyword>
<dbReference type="RefSeq" id="WP_322878216.1">
    <property type="nucleotide sequence ID" value="NZ_JAVMIP010000007.1"/>
</dbReference>
<dbReference type="GO" id="GO:0016020">
    <property type="term" value="C:membrane"/>
    <property type="evidence" value="ECO:0007669"/>
    <property type="project" value="TreeGrafter"/>
</dbReference>
<dbReference type="PANTHER" id="PTHR43798:SF33">
    <property type="entry name" value="HYDROLASE, PUTATIVE (AFU_ORTHOLOGUE AFUA_2G14860)-RELATED"/>
    <property type="match status" value="1"/>
</dbReference>